<dbReference type="EMBL" id="MKKK01000004">
    <property type="protein sequence ID" value="OEY97781.1"/>
    <property type="molecule type" value="Genomic_DNA"/>
</dbReference>
<evidence type="ECO:0000313" key="3">
    <source>
        <dbReference type="Proteomes" id="UP000185895"/>
    </source>
</evidence>
<sequence length="441" mass="50542">MLHLCHYSLAIFLAPFIFVAAFTGVLYGATPQLEQMIYQKILYVDQLPKHTAYPLSQQVYAAYQVLPHDAVITSVRPAPSVRDTTRVVYVQEQHPDKNIAIFVNPNTLAIQGQLQVYGTSGVLPLRLFLDQLHRSLLLGEWGRSYSELAASWLGIFAMTGIMVWWLSRHKKQPQSHNRFWHKTIGLAILPMLLFFSLTGLTWSKWAGANIAQIRHWFNQNTPSLNLQLNSSIQKKSDPHAEHHLQMTPQHQHPILDLSAFDNIIYIARQQGLQAQALQIKPSNNLQKAWSIEEINHRWPIQIDALAVDMSTQQITDRLSFASFPWSAKLTRWGVDLHIGVLFGWINQLFLLVGGLLMMLLIFMAYRMWWQHARPLQTLFTLQKQLGHIYLSASKKQRLILFSILFLIGILLPIWLVSLILINGCVGIIAYLRSKNSHKKCP</sequence>
<dbReference type="PANTHER" id="PTHR34219">
    <property type="entry name" value="IRON-REGULATED INNER MEMBRANE PROTEIN-RELATED"/>
    <property type="match status" value="1"/>
</dbReference>
<dbReference type="Proteomes" id="UP000185895">
    <property type="component" value="Unassembled WGS sequence"/>
</dbReference>
<dbReference type="PANTHER" id="PTHR34219:SF1">
    <property type="entry name" value="PEPSY DOMAIN-CONTAINING PROTEIN"/>
    <property type="match status" value="1"/>
</dbReference>
<proteinExistence type="predicted"/>
<dbReference type="Pfam" id="PF03929">
    <property type="entry name" value="PepSY_TM"/>
    <property type="match status" value="1"/>
</dbReference>
<accession>A0A1E7REM7</accession>
<dbReference type="InterPro" id="IPR005625">
    <property type="entry name" value="PepSY-ass_TM"/>
</dbReference>
<protein>
    <submittedName>
        <fullName evidence="2">Peptidase</fullName>
    </submittedName>
</protein>
<comment type="caution">
    <text evidence="2">The sequence shown here is derived from an EMBL/GenBank/DDBJ whole genome shotgun (WGS) entry which is preliminary data.</text>
</comment>
<dbReference type="AlphaFoldDB" id="A0A1E7REM7"/>
<gene>
    <name evidence="2" type="ORF">BJI46_08125</name>
</gene>
<feature type="transmembrane region" description="Helical" evidence="1">
    <location>
        <begin position="341"/>
        <end position="365"/>
    </location>
</feature>
<dbReference type="OrthoDB" id="9791166at2"/>
<evidence type="ECO:0000256" key="1">
    <source>
        <dbReference type="SAM" id="Phobius"/>
    </source>
</evidence>
<evidence type="ECO:0000313" key="2">
    <source>
        <dbReference type="EMBL" id="OEY97781.1"/>
    </source>
</evidence>
<name>A0A1E7REM7_9GAMM</name>
<keyword evidence="1" id="KW-0812">Transmembrane</keyword>
<keyword evidence="1" id="KW-0472">Membrane</keyword>
<feature type="transmembrane region" description="Helical" evidence="1">
    <location>
        <begin position="398"/>
        <end position="431"/>
    </location>
</feature>
<reference evidence="2 3" key="1">
    <citation type="submission" date="2016-09" db="EMBL/GenBank/DDBJ databases">
        <authorList>
            <person name="Capua I."/>
            <person name="De Benedictis P."/>
            <person name="Joannis T."/>
            <person name="Lombin L.H."/>
            <person name="Cattoli G."/>
        </authorList>
    </citation>
    <scope>NUCLEOTIDE SEQUENCE [LARGE SCALE GENOMIC DNA]</scope>
    <source>
        <strain evidence="2 3">ANC 4671</strain>
    </source>
</reference>
<feature type="transmembrane region" description="Helical" evidence="1">
    <location>
        <begin position="7"/>
        <end position="29"/>
    </location>
</feature>
<organism evidence="2 3">
    <name type="scientific">Acinetobacter qingfengensis</name>
    <dbReference type="NCBI Taxonomy" id="1262585"/>
    <lineage>
        <taxon>Bacteria</taxon>
        <taxon>Pseudomonadati</taxon>
        <taxon>Pseudomonadota</taxon>
        <taxon>Gammaproteobacteria</taxon>
        <taxon>Moraxellales</taxon>
        <taxon>Moraxellaceae</taxon>
        <taxon>Acinetobacter</taxon>
    </lineage>
</organism>
<dbReference type="STRING" id="1262585.BJI46_08125"/>
<feature type="transmembrane region" description="Helical" evidence="1">
    <location>
        <begin position="149"/>
        <end position="167"/>
    </location>
</feature>
<feature type="transmembrane region" description="Helical" evidence="1">
    <location>
        <begin position="179"/>
        <end position="197"/>
    </location>
</feature>
<keyword evidence="1" id="KW-1133">Transmembrane helix</keyword>
<keyword evidence="3" id="KW-1185">Reference proteome</keyword>